<dbReference type="PANTHER" id="PTHR30246">
    <property type="entry name" value="2-KETO-3-DEOXY-6-PHOSPHOGLUCONATE ALDOLASE"/>
    <property type="match status" value="1"/>
</dbReference>
<keyword evidence="8" id="KW-0119">Carbohydrate metabolism</keyword>
<comment type="caution">
    <text evidence="9">The sequence shown here is derived from an EMBL/GenBank/DDBJ whole genome shotgun (WGS) entry which is preliminary data.</text>
</comment>
<dbReference type="EMBL" id="QPJU01000003">
    <property type="protein sequence ID" value="RCX10251.1"/>
    <property type="molecule type" value="Genomic_DNA"/>
</dbReference>
<dbReference type="InterPro" id="IPR031338">
    <property type="entry name" value="KDPG/KHG_AS_2"/>
</dbReference>
<comment type="pathway">
    <text evidence="2">Carbohydrate acid metabolism; 2-dehydro-3-deoxy-D-gluconate degradation; D-glyceraldehyde 3-phosphate and pyruvate from 2-dehydro-3-deoxy-D-gluconate: step 2/2.</text>
</comment>
<evidence type="ECO:0000256" key="4">
    <source>
        <dbReference type="ARBA" id="ARBA00011233"/>
    </source>
</evidence>
<dbReference type="Proteomes" id="UP000252174">
    <property type="component" value="Unassembled WGS sequence"/>
</dbReference>
<dbReference type="CDD" id="cd00452">
    <property type="entry name" value="KDPG_aldolase"/>
    <property type="match status" value="1"/>
</dbReference>
<dbReference type="RefSeq" id="WP_114483030.1">
    <property type="nucleotide sequence ID" value="NZ_QPJU01000003.1"/>
</dbReference>
<dbReference type="InterPro" id="IPR031337">
    <property type="entry name" value="KDPG/KHG_AS_1"/>
</dbReference>
<reference evidence="9 10" key="1">
    <citation type="submission" date="2018-07" db="EMBL/GenBank/DDBJ databases">
        <title>Genomic Encyclopedia of Type Strains, Phase IV (KMG-IV): sequencing the most valuable type-strain genomes for metagenomic binning, comparative biology and taxonomic classification.</title>
        <authorList>
            <person name="Goeker M."/>
        </authorList>
    </citation>
    <scope>NUCLEOTIDE SEQUENCE [LARGE SCALE GENOMIC DNA]</scope>
    <source>
        <strain evidence="9 10">DSM 100911</strain>
    </source>
</reference>
<dbReference type="Pfam" id="PF01081">
    <property type="entry name" value="Aldolase"/>
    <property type="match status" value="1"/>
</dbReference>
<dbReference type="SUPFAM" id="SSF51569">
    <property type="entry name" value="Aldolase"/>
    <property type="match status" value="1"/>
</dbReference>
<gene>
    <name evidence="9" type="ORF">DFR45_103238</name>
</gene>
<dbReference type="NCBIfam" id="NF004325">
    <property type="entry name" value="PRK05718.1"/>
    <property type="match status" value="1"/>
</dbReference>
<evidence type="ECO:0000256" key="2">
    <source>
        <dbReference type="ARBA" id="ARBA00004736"/>
    </source>
</evidence>
<proteinExistence type="inferred from homology"/>
<dbReference type="OrthoDB" id="9805177at2"/>
<dbReference type="NCBIfam" id="TIGR01182">
    <property type="entry name" value="eda"/>
    <property type="match status" value="1"/>
</dbReference>
<keyword evidence="10" id="KW-1185">Reference proteome</keyword>
<comment type="catalytic activity">
    <reaction evidence="1">
        <text>2-dehydro-3-deoxy-6-phospho-D-gluconate = D-glyceraldehyde 3-phosphate + pyruvate</text>
        <dbReference type="Rhea" id="RHEA:17089"/>
        <dbReference type="ChEBI" id="CHEBI:15361"/>
        <dbReference type="ChEBI" id="CHEBI:57569"/>
        <dbReference type="ChEBI" id="CHEBI:59776"/>
        <dbReference type="EC" id="4.1.2.14"/>
    </reaction>
</comment>
<comment type="similarity">
    <text evidence="3">Belongs to the KHG/KDPG aldolase family.</text>
</comment>
<dbReference type="PROSITE" id="PS00159">
    <property type="entry name" value="ALDOLASE_KDPG_KHG_1"/>
    <property type="match status" value="1"/>
</dbReference>
<evidence type="ECO:0000256" key="6">
    <source>
        <dbReference type="ARBA" id="ARBA00023239"/>
    </source>
</evidence>
<protein>
    <recommendedName>
        <fullName evidence="5">2-dehydro-3-deoxy-phosphogluconate aldolase</fullName>
        <ecNumber evidence="5">4.1.2.14</ecNumber>
    </recommendedName>
</protein>
<keyword evidence="6" id="KW-0456">Lyase</keyword>
<evidence type="ECO:0000313" key="10">
    <source>
        <dbReference type="Proteomes" id="UP000252174"/>
    </source>
</evidence>
<comment type="subunit">
    <text evidence="4">Homotrimer.</text>
</comment>
<evidence type="ECO:0000256" key="3">
    <source>
        <dbReference type="ARBA" id="ARBA00006906"/>
    </source>
</evidence>
<dbReference type="AlphaFoldDB" id="A0A369AM57"/>
<dbReference type="InterPro" id="IPR000887">
    <property type="entry name" value="Aldlse_KDPG_KHG"/>
</dbReference>
<dbReference type="PANTHER" id="PTHR30246:SF1">
    <property type="entry name" value="2-DEHYDRO-3-DEOXY-6-PHOSPHOGALACTONATE ALDOLASE-RELATED"/>
    <property type="match status" value="1"/>
</dbReference>
<evidence type="ECO:0000256" key="1">
    <source>
        <dbReference type="ARBA" id="ARBA00000654"/>
    </source>
</evidence>
<evidence type="ECO:0000256" key="7">
    <source>
        <dbReference type="ARBA" id="ARBA00023270"/>
    </source>
</evidence>
<evidence type="ECO:0000256" key="5">
    <source>
        <dbReference type="ARBA" id="ARBA00013063"/>
    </source>
</evidence>
<dbReference type="GO" id="GO:0008675">
    <property type="term" value="F:2-dehydro-3-deoxy-phosphogluconate aldolase activity"/>
    <property type="evidence" value="ECO:0007669"/>
    <property type="project" value="UniProtKB-EC"/>
</dbReference>
<evidence type="ECO:0000256" key="8">
    <source>
        <dbReference type="ARBA" id="ARBA00023277"/>
    </source>
</evidence>
<name>A0A369AM57_9BURK</name>
<keyword evidence="7" id="KW-0704">Schiff base</keyword>
<organism evidence="9 10">
    <name type="scientific">Extensimonas vulgaris</name>
    <dbReference type="NCBI Taxonomy" id="1031594"/>
    <lineage>
        <taxon>Bacteria</taxon>
        <taxon>Pseudomonadati</taxon>
        <taxon>Pseudomonadota</taxon>
        <taxon>Betaproteobacteria</taxon>
        <taxon>Burkholderiales</taxon>
        <taxon>Comamonadaceae</taxon>
        <taxon>Extensimonas</taxon>
    </lineage>
</organism>
<dbReference type="InterPro" id="IPR013785">
    <property type="entry name" value="Aldolase_TIM"/>
</dbReference>
<dbReference type="EC" id="4.1.2.14" evidence="5"/>
<dbReference type="Gene3D" id="3.20.20.70">
    <property type="entry name" value="Aldolase class I"/>
    <property type="match status" value="1"/>
</dbReference>
<sequence length="215" mass="22473">MAVNPQLLRPIDLASYGPVIPVIVLERVEDALPLARALYAGGVQVLEVTLRTPAALPAIAQIARELPEVIVGAGTVLNAADAGRAREAGARFVVSPGYHRELAQACRALGLPLLPGVATASEVMAALADGFTFLKLFPADAIGGLGLLKAWRSPFQHVYFCPTGGITSATAPQYLALPNVRCVGGSWLAPAPSIQAGDWVRITQLAREAQALRPA</sequence>
<dbReference type="PROSITE" id="PS00160">
    <property type="entry name" value="ALDOLASE_KDPG_KHG_2"/>
    <property type="match status" value="1"/>
</dbReference>
<evidence type="ECO:0000313" key="9">
    <source>
        <dbReference type="EMBL" id="RCX10251.1"/>
    </source>
</evidence>
<accession>A0A369AM57</accession>